<dbReference type="PROSITE" id="PS50879">
    <property type="entry name" value="RNASE_H_1"/>
    <property type="match status" value="1"/>
</dbReference>
<organism evidence="2 3">
    <name type="scientific">Thalictrum thalictroides</name>
    <name type="common">Rue-anemone</name>
    <name type="synonym">Anemone thalictroides</name>
    <dbReference type="NCBI Taxonomy" id="46969"/>
    <lineage>
        <taxon>Eukaryota</taxon>
        <taxon>Viridiplantae</taxon>
        <taxon>Streptophyta</taxon>
        <taxon>Embryophyta</taxon>
        <taxon>Tracheophyta</taxon>
        <taxon>Spermatophyta</taxon>
        <taxon>Magnoliopsida</taxon>
        <taxon>Ranunculales</taxon>
        <taxon>Ranunculaceae</taxon>
        <taxon>Thalictroideae</taxon>
        <taxon>Thalictrum</taxon>
    </lineage>
</organism>
<dbReference type="AlphaFoldDB" id="A0A7J6VNW9"/>
<evidence type="ECO:0000259" key="1">
    <source>
        <dbReference type="PROSITE" id="PS50879"/>
    </source>
</evidence>
<protein>
    <submittedName>
        <fullName evidence="2">Ribonuclease h domain</fullName>
    </submittedName>
</protein>
<sequence>MGEIYIIKHGSSSGFKKVALALGVSYINPPIKPPLIIYWSRPPENFICLNTDGASLDNEAAGGGLIRDVHGRHLYNFFSYYGEGSNNLAETRAFLEGLQACKSKGFLQVQIQSDSMLAVNWFHNTASIPWFLQKWWRQIHKLKEYLYIQCIHIYREGNYPADYLSKKGMIIKSNGAVHKENDKAFKQLLHADRENIPYVRHAKQ</sequence>
<evidence type="ECO:0000313" key="2">
    <source>
        <dbReference type="EMBL" id="KAF5186437.1"/>
    </source>
</evidence>
<dbReference type="InterPro" id="IPR012337">
    <property type="entry name" value="RNaseH-like_sf"/>
</dbReference>
<feature type="domain" description="RNase H type-1" evidence="1">
    <location>
        <begin position="43"/>
        <end position="170"/>
    </location>
</feature>
<dbReference type="PANTHER" id="PTHR47723">
    <property type="entry name" value="OS05G0353850 PROTEIN"/>
    <property type="match status" value="1"/>
</dbReference>
<evidence type="ECO:0000313" key="3">
    <source>
        <dbReference type="Proteomes" id="UP000554482"/>
    </source>
</evidence>
<dbReference type="GO" id="GO:0003676">
    <property type="term" value="F:nucleic acid binding"/>
    <property type="evidence" value="ECO:0007669"/>
    <property type="project" value="InterPro"/>
</dbReference>
<dbReference type="Proteomes" id="UP000554482">
    <property type="component" value="Unassembled WGS sequence"/>
</dbReference>
<dbReference type="EMBL" id="JABWDY010029309">
    <property type="protein sequence ID" value="KAF5186437.1"/>
    <property type="molecule type" value="Genomic_DNA"/>
</dbReference>
<gene>
    <name evidence="2" type="ORF">FRX31_023976</name>
</gene>
<dbReference type="Gene3D" id="3.30.420.10">
    <property type="entry name" value="Ribonuclease H-like superfamily/Ribonuclease H"/>
    <property type="match status" value="1"/>
</dbReference>
<dbReference type="InterPro" id="IPR053151">
    <property type="entry name" value="RNase_H-like"/>
</dbReference>
<dbReference type="SUPFAM" id="SSF53098">
    <property type="entry name" value="Ribonuclease H-like"/>
    <property type="match status" value="1"/>
</dbReference>
<keyword evidence="3" id="KW-1185">Reference proteome</keyword>
<dbReference type="InterPro" id="IPR036397">
    <property type="entry name" value="RNaseH_sf"/>
</dbReference>
<name>A0A7J6VNW9_THATH</name>
<dbReference type="InterPro" id="IPR044730">
    <property type="entry name" value="RNase_H-like_dom_plant"/>
</dbReference>
<dbReference type="CDD" id="cd06222">
    <property type="entry name" value="RNase_H_like"/>
    <property type="match status" value="1"/>
</dbReference>
<reference evidence="2 3" key="1">
    <citation type="submission" date="2020-06" db="EMBL/GenBank/DDBJ databases">
        <title>Transcriptomic and genomic resources for Thalictrum thalictroides and T. hernandezii: Facilitating candidate gene discovery in an emerging model plant lineage.</title>
        <authorList>
            <person name="Arias T."/>
            <person name="Riano-Pachon D.M."/>
            <person name="Di Stilio V.S."/>
        </authorList>
    </citation>
    <scope>NUCLEOTIDE SEQUENCE [LARGE SCALE GENOMIC DNA]</scope>
    <source>
        <strain evidence="3">cv. WT478/WT964</strain>
        <tissue evidence="2">Leaves</tissue>
    </source>
</reference>
<dbReference type="Pfam" id="PF13456">
    <property type="entry name" value="RVT_3"/>
    <property type="match status" value="1"/>
</dbReference>
<dbReference type="OrthoDB" id="1938131at2759"/>
<comment type="caution">
    <text evidence="2">The sequence shown here is derived from an EMBL/GenBank/DDBJ whole genome shotgun (WGS) entry which is preliminary data.</text>
</comment>
<dbReference type="InterPro" id="IPR002156">
    <property type="entry name" value="RNaseH_domain"/>
</dbReference>
<dbReference type="PANTHER" id="PTHR47723:SF19">
    <property type="entry name" value="POLYNUCLEOTIDYL TRANSFERASE, RIBONUCLEASE H-LIKE SUPERFAMILY PROTEIN"/>
    <property type="match status" value="1"/>
</dbReference>
<accession>A0A7J6VNW9</accession>
<proteinExistence type="predicted"/>
<dbReference type="GO" id="GO:0004523">
    <property type="term" value="F:RNA-DNA hybrid ribonuclease activity"/>
    <property type="evidence" value="ECO:0007669"/>
    <property type="project" value="InterPro"/>
</dbReference>